<evidence type="ECO:0000313" key="3">
    <source>
        <dbReference type="Proteomes" id="UP000316330"/>
    </source>
</evidence>
<dbReference type="Proteomes" id="UP000316330">
    <property type="component" value="Unassembled WGS sequence"/>
</dbReference>
<feature type="domain" description="Tyrosinase copper-binding" evidence="1">
    <location>
        <begin position="94"/>
        <end position="153"/>
    </location>
</feature>
<keyword evidence="3" id="KW-1185">Reference proteome</keyword>
<dbReference type="OrthoDB" id="2677361at2"/>
<protein>
    <recommendedName>
        <fullName evidence="1">Tyrosinase copper-binding domain-containing protein</fullName>
    </recommendedName>
</protein>
<reference evidence="2 3" key="1">
    <citation type="submission" date="2019-07" db="EMBL/GenBank/DDBJ databases">
        <authorList>
            <person name="Kim J."/>
        </authorList>
    </citation>
    <scope>NUCLEOTIDE SEQUENCE [LARGE SCALE GENOMIC DNA]</scope>
    <source>
        <strain evidence="2 3">G13</strain>
    </source>
</reference>
<dbReference type="RefSeq" id="WP_144700542.1">
    <property type="nucleotide sequence ID" value="NZ_VNJJ01000004.1"/>
</dbReference>
<dbReference type="Pfam" id="PF00264">
    <property type="entry name" value="Tyrosinase"/>
    <property type="match status" value="1"/>
</dbReference>
<dbReference type="InterPro" id="IPR002227">
    <property type="entry name" value="Tyrosinase_Cu-bd"/>
</dbReference>
<dbReference type="Gene3D" id="1.10.1280.10">
    <property type="entry name" value="Di-copper center containing domain from catechol oxidase"/>
    <property type="match status" value="1"/>
</dbReference>
<accession>A0A559JN81</accession>
<sequence>MSLIANFPKKLLDEHKNWHHARHRVDIQDPMPGYGLDFLQFHRNFIAKALAWYNKKGMDPSLVEPWASVPEDIRRAPCFDQAAEARILFQPESFASADELGRFIESSSIHGCIHQEAARSFSDPDINDFDVAPHDTVFYNIHGMIDRWYRNWEGLGSFRAEGGYWYGSFEGEGDEILLYNSLLGDWWLGKLRQIRDAALKQVETRVEWTAVGDSRGFGAVNDGRRFRIWDADGDGKLEVLFQQPQQGGWVEGKVKNGRIRWQSVQLQPCGAPSGSMSDRVKT</sequence>
<evidence type="ECO:0000313" key="2">
    <source>
        <dbReference type="EMBL" id="TVY01323.1"/>
    </source>
</evidence>
<dbReference type="GO" id="GO:0016491">
    <property type="term" value="F:oxidoreductase activity"/>
    <property type="evidence" value="ECO:0007669"/>
    <property type="project" value="InterPro"/>
</dbReference>
<gene>
    <name evidence="2" type="ORF">FPZ45_09285</name>
</gene>
<dbReference type="SUPFAM" id="SSF48056">
    <property type="entry name" value="Di-copper centre-containing domain"/>
    <property type="match status" value="1"/>
</dbReference>
<organism evidence="2 3">
    <name type="scientific">Cohnella terricola</name>
    <dbReference type="NCBI Taxonomy" id="1289167"/>
    <lineage>
        <taxon>Bacteria</taxon>
        <taxon>Bacillati</taxon>
        <taxon>Bacillota</taxon>
        <taxon>Bacilli</taxon>
        <taxon>Bacillales</taxon>
        <taxon>Paenibacillaceae</taxon>
        <taxon>Cohnella</taxon>
    </lineage>
</organism>
<dbReference type="EMBL" id="VNJJ01000004">
    <property type="protein sequence ID" value="TVY01323.1"/>
    <property type="molecule type" value="Genomic_DNA"/>
</dbReference>
<evidence type="ECO:0000259" key="1">
    <source>
        <dbReference type="Pfam" id="PF00264"/>
    </source>
</evidence>
<dbReference type="InterPro" id="IPR008922">
    <property type="entry name" value="Di-copper_centre_dom_sf"/>
</dbReference>
<comment type="caution">
    <text evidence="2">The sequence shown here is derived from an EMBL/GenBank/DDBJ whole genome shotgun (WGS) entry which is preliminary data.</text>
</comment>
<name>A0A559JN81_9BACL</name>
<proteinExistence type="predicted"/>
<dbReference type="AlphaFoldDB" id="A0A559JN81"/>